<evidence type="ECO:0000256" key="1">
    <source>
        <dbReference type="SAM" id="Phobius"/>
    </source>
</evidence>
<keyword evidence="1" id="KW-1133">Transmembrane helix</keyword>
<evidence type="ECO:0000313" key="3">
    <source>
        <dbReference type="Proteomes" id="UP000567293"/>
    </source>
</evidence>
<reference evidence="2" key="1">
    <citation type="submission" date="2020-06" db="EMBL/GenBank/DDBJ databases">
        <title>Legume-microbial interactions unlock mineral nutrients during tropical forest succession.</title>
        <authorList>
            <person name="Epihov D.Z."/>
        </authorList>
    </citation>
    <scope>NUCLEOTIDE SEQUENCE [LARGE SCALE GENOMIC DNA]</scope>
    <source>
        <strain evidence="2">Pan2503</strain>
    </source>
</reference>
<feature type="transmembrane region" description="Helical" evidence="1">
    <location>
        <begin position="19"/>
        <end position="36"/>
    </location>
</feature>
<comment type="caution">
    <text evidence="2">The sequence shown here is derived from an EMBL/GenBank/DDBJ whole genome shotgun (WGS) entry which is preliminary data.</text>
</comment>
<organism evidence="2 3">
    <name type="scientific">Candidatus Acidiferrum panamense</name>
    <dbReference type="NCBI Taxonomy" id="2741543"/>
    <lineage>
        <taxon>Bacteria</taxon>
        <taxon>Pseudomonadati</taxon>
        <taxon>Acidobacteriota</taxon>
        <taxon>Terriglobia</taxon>
        <taxon>Candidatus Acidiferrales</taxon>
        <taxon>Candidatus Acidiferrum</taxon>
    </lineage>
</organism>
<feature type="transmembrane region" description="Helical" evidence="1">
    <location>
        <begin position="141"/>
        <end position="161"/>
    </location>
</feature>
<sequence length="181" mass="20833">MNSSTPPLPLNNRILIHRLNANSVAFILVLAISAYWEPGIRLLHFFQAWMYVATLALSFRRNRWGHFVGISTAGFWNCVNLFAVSFFFNGLQQLARWVRTGSLARPDIFIAVPAWFSNLLVICGCSWAYARLREKGLSDIWKLVVAFILTTSFFAIDMALFQPRYLGIFPRLLHPRLPWLL</sequence>
<dbReference type="EMBL" id="JACDQQ010002918">
    <property type="protein sequence ID" value="MBA0089290.1"/>
    <property type="molecule type" value="Genomic_DNA"/>
</dbReference>
<keyword evidence="1" id="KW-0812">Transmembrane</keyword>
<dbReference type="Proteomes" id="UP000567293">
    <property type="component" value="Unassembled WGS sequence"/>
</dbReference>
<name>A0A7V8NY41_9BACT</name>
<feature type="transmembrane region" description="Helical" evidence="1">
    <location>
        <begin position="42"/>
        <end position="59"/>
    </location>
</feature>
<keyword evidence="3" id="KW-1185">Reference proteome</keyword>
<evidence type="ECO:0000313" key="2">
    <source>
        <dbReference type="EMBL" id="MBA0089290.1"/>
    </source>
</evidence>
<keyword evidence="1" id="KW-0472">Membrane</keyword>
<feature type="transmembrane region" description="Helical" evidence="1">
    <location>
        <begin position="66"/>
        <end position="88"/>
    </location>
</feature>
<protein>
    <submittedName>
        <fullName evidence="2">Uncharacterized protein</fullName>
    </submittedName>
</protein>
<gene>
    <name evidence="2" type="ORF">HRJ53_30230</name>
</gene>
<dbReference type="AlphaFoldDB" id="A0A7V8NY41"/>
<accession>A0A7V8NY41</accession>
<proteinExistence type="predicted"/>
<feature type="transmembrane region" description="Helical" evidence="1">
    <location>
        <begin position="108"/>
        <end position="129"/>
    </location>
</feature>